<gene>
    <name evidence="11" type="ORF">RRG08_004110</name>
</gene>
<keyword evidence="2" id="KW-0479">Metal-binding</keyword>
<keyword evidence="5" id="KW-0862">Zinc</keyword>
<dbReference type="PROSITE" id="PS50016">
    <property type="entry name" value="ZF_PHD_2"/>
    <property type="match status" value="1"/>
</dbReference>
<feature type="compositionally biased region" description="Polar residues" evidence="7">
    <location>
        <begin position="47"/>
        <end position="72"/>
    </location>
</feature>
<evidence type="ECO:0000256" key="1">
    <source>
        <dbReference type="ARBA" id="ARBA00007269"/>
    </source>
</evidence>
<dbReference type="AlphaFoldDB" id="A0AAE0YW03"/>
<keyword evidence="12" id="KW-1185">Reference proteome</keyword>
<evidence type="ECO:0000313" key="11">
    <source>
        <dbReference type="EMBL" id="KAK3758288.1"/>
    </source>
</evidence>
<sequence length="967" mass="107611">MNSQPAFLRGRGRGRGQANQTRRHDQVHQQNGPSSQNQTRRPGLLQPASTPWSNQSTLNGSNSNKDSHGQTNHTRRYDQLPQQNGASSQNQTRRPGPLQPVSTPWSNQSTLNGSASSVRSPSKDSQHLETSLKSVEDIFAQARKDHLESAQKYLKNSDGNDLDDSEDEEDDIGSIVLNGVFKSYAKTYDQSASSDVHTAQEKLLHSFRSGTSACLVCIETIKKDDAIWNCSGCFCMFHITCIQKWVREGIYQKQYSSGEFSADEKNTQNIPWFCPKCRHEYTQSQCPTKYYCFCGKEQDPKFDPWLVPHSCGAVCGRKLKPNCGHSCLLLCHPGPCPPCPAMVKSTCYCGKSAARMVRCSARSWACNSVCGRVLSCGQHKCADKCHPGECSPCAKTSVQKCCCGKNKSERPCDSITWKCDMVCGKTLSCGKHSCEQVCHSGSCGPCPRAGIRKCPCGKTEYQLPCTEDIPSCGDTCGKPLDCGEHFCAQRCHSGKCGQCIERIVKRCRCGQKQKEVACAKEFLCDKKCSNLRNCGVHKCNRKCCDGNCPGCEQICGKTLRCRNHKCASRCHKGPCYPCPLTVEITCNCKKTKISVPCGRERDTKPPRCNQPCRAPSECHHPQRQKHRCHFGDCPPCNFVCNLDLKGCQHNCPAICHDSVRTRIEDKSVKIGPWDTRPARYEKLKRPCPPCQVLIPVQCLGLHETSEIPCSKVKPYSCGRKCGRSLQCGNHVCQLECHVVTDAEDSQSAGAECQQCELGCEAARPAGCNHKCPLPCHPPPCPPCRMMVRMRCHCQTLLKHVECNQWVAASTELKQTLQSCGQPCPKEMACGHPCGAVCHPGPCPNTGKCEKKVVLKCKCKRKKKEIVCKDRQPSQGKLDCDENCKSNKKNADETKQKEAEEEERRKQEAELEEFERMMKGRKKKPRKHREEEVEEKGFCSRNRFYAIFLVLGLASASAGVYLYGQFSL</sequence>
<keyword evidence="8" id="KW-0472">Membrane</keyword>
<dbReference type="InterPro" id="IPR000967">
    <property type="entry name" value="Znf_NFX1"/>
</dbReference>
<dbReference type="InterPro" id="IPR019787">
    <property type="entry name" value="Znf_PHD-finger"/>
</dbReference>
<evidence type="ECO:0000256" key="5">
    <source>
        <dbReference type="ARBA" id="ARBA00022833"/>
    </source>
</evidence>
<keyword evidence="4 6" id="KW-0863">Zinc-finger</keyword>
<dbReference type="Proteomes" id="UP001283361">
    <property type="component" value="Unassembled WGS sequence"/>
</dbReference>
<dbReference type="GO" id="GO:0008270">
    <property type="term" value="F:zinc ion binding"/>
    <property type="evidence" value="ECO:0007669"/>
    <property type="project" value="UniProtKB-KW"/>
</dbReference>
<evidence type="ECO:0000256" key="8">
    <source>
        <dbReference type="SAM" id="Phobius"/>
    </source>
</evidence>
<dbReference type="CDD" id="cd16697">
    <property type="entry name" value="RING-CH-C4HC3_NFXL1"/>
    <property type="match status" value="1"/>
</dbReference>
<feature type="domain" description="RING-type" evidence="10">
    <location>
        <begin position="214"/>
        <end position="278"/>
    </location>
</feature>
<evidence type="ECO:0000256" key="3">
    <source>
        <dbReference type="ARBA" id="ARBA00022737"/>
    </source>
</evidence>
<evidence type="ECO:0000256" key="2">
    <source>
        <dbReference type="ARBA" id="ARBA00022723"/>
    </source>
</evidence>
<accession>A0AAE0YW03</accession>
<evidence type="ECO:0000256" key="7">
    <source>
        <dbReference type="SAM" id="MobiDB-lite"/>
    </source>
</evidence>
<feature type="compositionally biased region" description="Polar residues" evidence="7">
    <location>
        <begin position="28"/>
        <end position="40"/>
    </location>
</feature>
<dbReference type="EMBL" id="JAWDGP010005274">
    <property type="protein sequence ID" value="KAK3758288.1"/>
    <property type="molecule type" value="Genomic_DNA"/>
</dbReference>
<name>A0AAE0YW03_9GAST</name>
<dbReference type="InterPro" id="IPR034078">
    <property type="entry name" value="NFX1_fam"/>
</dbReference>
<feature type="compositionally biased region" description="Polar residues" evidence="7">
    <location>
        <begin position="100"/>
        <end position="120"/>
    </location>
</feature>
<dbReference type="GO" id="GO:0000977">
    <property type="term" value="F:RNA polymerase II transcription regulatory region sequence-specific DNA binding"/>
    <property type="evidence" value="ECO:0007669"/>
    <property type="project" value="TreeGrafter"/>
</dbReference>
<dbReference type="PANTHER" id="PTHR12360:SF1">
    <property type="entry name" value="NF-X1-TYPE ZINC FINGER PROTEIN NFXL1"/>
    <property type="match status" value="1"/>
</dbReference>
<dbReference type="PANTHER" id="PTHR12360">
    <property type="entry name" value="NUCLEAR TRANSCRIPTION FACTOR, X-BOX BINDING 1 NFX1"/>
    <property type="match status" value="1"/>
</dbReference>
<keyword evidence="8" id="KW-1133">Transmembrane helix</keyword>
<dbReference type="Pfam" id="PF01422">
    <property type="entry name" value="zf-NF-X1"/>
    <property type="match status" value="11"/>
</dbReference>
<dbReference type="GO" id="GO:0000981">
    <property type="term" value="F:DNA-binding transcription factor activity, RNA polymerase II-specific"/>
    <property type="evidence" value="ECO:0007669"/>
    <property type="project" value="TreeGrafter"/>
</dbReference>
<proteinExistence type="inferred from homology"/>
<evidence type="ECO:0008006" key="13">
    <source>
        <dbReference type="Google" id="ProtNLM"/>
    </source>
</evidence>
<feature type="region of interest" description="Disordered" evidence="7">
    <location>
        <begin position="1"/>
        <end position="129"/>
    </location>
</feature>
<organism evidence="11 12">
    <name type="scientific">Elysia crispata</name>
    <name type="common">lettuce slug</name>
    <dbReference type="NCBI Taxonomy" id="231223"/>
    <lineage>
        <taxon>Eukaryota</taxon>
        <taxon>Metazoa</taxon>
        <taxon>Spiralia</taxon>
        <taxon>Lophotrochozoa</taxon>
        <taxon>Mollusca</taxon>
        <taxon>Gastropoda</taxon>
        <taxon>Heterobranchia</taxon>
        <taxon>Euthyneura</taxon>
        <taxon>Panpulmonata</taxon>
        <taxon>Sacoglossa</taxon>
        <taxon>Placobranchoidea</taxon>
        <taxon>Plakobranchidae</taxon>
        <taxon>Elysia</taxon>
    </lineage>
</organism>
<dbReference type="PROSITE" id="PS50089">
    <property type="entry name" value="ZF_RING_2"/>
    <property type="match status" value="1"/>
</dbReference>
<evidence type="ECO:0000259" key="10">
    <source>
        <dbReference type="PROSITE" id="PS50089"/>
    </source>
</evidence>
<evidence type="ECO:0000259" key="9">
    <source>
        <dbReference type="PROSITE" id="PS50016"/>
    </source>
</evidence>
<feature type="transmembrane region" description="Helical" evidence="8">
    <location>
        <begin position="943"/>
        <end position="963"/>
    </location>
</feature>
<keyword evidence="8" id="KW-0812">Transmembrane</keyword>
<dbReference type="InterPro" id="IPR001841">
    <property type="entry name" value="Znf_RING"/>
</dbReference>
<feature type="compositionally biased region" description="Basic and acidic residues" evidence="7">
    <location>
        <begin position="872"/>
        <end position="917"/>
    </location>
</feature>
<feature type="domain" description="PHD-type" evidence="9">
    <location>
        <begin position="211"/>
        <end position="280"/>
    </location>
</feature>
<feature type="region of interest" description="Disordered" evidence="7">
    <location>
        <begin position="872"/>
        <end position="931"/>
    </location>
</feature>
<reference evidence="11" key="1">
    <citation type="journal article" date="2023" name="G3 (Bethesda)">
        <title>A reference genome for the long-term kleptoplast-retaining sea slug Elysia crispata morphotype clarki.</title>
        <authorList>
            <person name="Eastman K.E."/>
            <person name="Pendleton A.L."/>
            <person name="Shaikh M.A."/>
            <person name="Suttiyut T."/>
            <person name="Ogas R."/>
            <person name="Tomko P."/>
            <person name="Gavelis G."/>
            <person name="Widhalm J.R."/>
            <person name="Wisecaver J.H."/>
        </authorList>
    </citation>
    <scope>NUCLEOTIDE SEQUENCE</scope>
    <source>
        <strain evidence="11">ECLA1</strain>
    </source>
</reference>
<dbReference type="SMART" id="SM00438">
    <property type="entry name" value="ZnF_NFX"/>
    <property type="match status" value="11"/>
</dbReference>
<dbReference type="GO" id="GO:0005634">
    <property type="term" value="C:nucleus"/>
    <property type="evidence" value="ECO:0007669"/>
    <property type="project" value="InterPro"/>
</dbReference>
<protein>
    <recommendedName>
        <fullName evidence="13">NF-X1-type zinc finger protein NFXL1</fullName>
    </recommendedName>
</protein>
<comment type="caution">
    <text evidence="11">The sequence shown here is derived from an EMBL/GenBank/DDBJ whole genome shotgun (WGS) entry which is preliminary data.</text>
</comment>
<dbReference type="CDD" id="cd06008">
    <property type="entry name" value="NF-X1-zinc-finger"/>
    <property type="match status" value="4"/>
</dbReference>
<evidence type="ECO:0000256" key="4">
    <source>
        <dbReference type="ARBA" id="ARBA00022771"/>
    </source>
</evidence>
<comment type="similarity">
    <text evidence="1">Belongs to the NFX1 family.</text>
</comment>
<evidence type="ECO:0000256" key="6">
    <source>
        <dbReference type="PROSITE-ProRule" id="PRU00175"/>
    </source>
</evidence>
<feature type="compositionally biased region" description="Polar residues" evidence="7">
    <location>
        <begin position="80"/>
        <end position="93"/>
    </location>
</feature>
<evidence type="ECO:0000313" key="12">
    <source>
        <dbReference type="Proteomes" id="UP001283361"/>
    </source>
</evidence>
<keyword evidence="3" id="KW-0677">Repeat</keyword>